<keyword evidence="3" id="KW-1185">Reference proteome</keyword>
<keyword evidence="1" id="KW-0472">Membrane</keyword>
<dbReference type="EMBL" id="JARYGZ010000002">
    <property type="protein sequence ID" value="MDH7640308.1"/>
    <property type="molecule type" value="Genomic_DNA"/>
</dbReference>
<organism evidence="2 3">
    <name type="scientific">Sphingomonas oryzagri</name>
    <dbReference type="NCBI Taxonomy" id="3042314"/>
    <lineage>
        <taxon>Bacteria</taxon>
        <taxon>Pseudomonadati</taxon>
        <taxon>Pseudomonadota</taxon>
        <taxon>Alphaproteobacteria</taxon>
        <taxon>Sphingomonadales</taxon>
        <taxon>Sphingomonadaceae</taxon>
        <taxon>Sphingomonas</taxon>
    </lineage>
</organism>
<gene>
    <name evidence="2" type="ORF">QGN17_16350</name>
</gene>
<protein>
    <submittedName>
        <fullName evidence="2">Uncharacterized protein</fullName>
    </submittedName>
</protein>
<feature type="transmembrane region" description="Helical" evidence="1">
    <location>
        <begin position="53"/>
        <end position="72"/>
    </location>
</feature>
<comment type="caution">
    <text evidence="2">The sequence shown here is derived from an EMBL/GenBank/DDBJ whole genome shotgun (WGS) entry which is preliminary data.</text>
</comment>
<dbReference type="RefSeq" id="WP_281045659.1">
    <property type="nucleotide sequence ID" value="NZ_JARYGZ010000002.1"/>
</dbReference>
<sequence>MKLVESAPDILAAATALGGLTLVFLGNTATSYDSYGNSADQSDVRPVYRRRAWFAFSVFYACLFSALTALGAEIFEMAWAAAIAGGLLVVALALIAALGMLTVGDID</sequence>
<keyword evidence="1" id="KW-0812">Transmembrane</keyword>
<evidence type="ECO:0000313" key="3">
    <source>
        <dbReference type="Proteomes" id="UP001160625"/>
    </source>
</evidence>
<accession>A0ABT6N5C7</accession>
<dbReference type="Proteomes" id="UP001160625">
    <property type="component" value="Unassembled WGS sequence"/>
</dbReference>
<evidence type="ECO:0000256" key="1">
    <source>
        <dbReference type="SAM" id="Phobius"/>
    </source>
</evidence>
<reference evidence="2" key="1">
    <citation type="submission" date="2023-04" db="EMBL/GenBank/DDBJ databases">
        <title>Sphingomonas sp. MAHUQ-71 isolated from rice field.</title>
        <authorList>
            <person name="Huq M.A."/>
        </authorList>
    </citation>
    <scope>NUCLEOTIDE SEQUENCE</scope>
    <source>
        <strain evidence="2">MAHUQ-71</strain>
    </source>
</reference>
<feature type="transmembrane region" description="Helical" evidence="1">
    <location>
        <begin position="12"/>
        <end position="32"/>
    </location>
</feature>
<name>A0ABT6N5C7_9SPHN</name>
<keyword evidence="1" id="KW-1133">Transmembrane helix</keyword>
<evidence type="ECO:0000313" key="2">
    <source>
        <dbReference type="EMBL" id="MDH7640308.1"/>
    </source>
</evidence>
<proteinExistence type="predicted"/>
<feature type="transmembrane region" description="Helical" evidence="1">
    <location>
        <begin position="78"/>
        <end position="103"/>
    </location>
</feature>